<keyword evidence="3" id="KW-1185">Reference proteome</keyword>
<reference evidence="2 3" key="1">
    <citation type="submission" date="2021-03" db="EMBL/GenBank/DDBJ databases">
        <title>Novel species identification of genus Shewanella.</title>
        <authorList>
            <person name="Liu G."/>
            <person name="Zhang Q."/>
        </authorList>
    </citation>
    <scope>NUCLEOTIDE SEQUENCE [LARGE SCALE GENOMIC DNA]</scope>
    <source>
        <strain evidence="2 3">FJAT-53726</strain>
    </source>
</reference>
<dbReference type="EMBL" id="CP071504">
    <property type="protein sequence ID" value="QSX31036.1"/>
    <property type="molecule type" value="Genomic_DNA"/>
</dbReference>
<dbReference type="KEGG" id="scyp:JYB88_05170"/>
<dbReference type="Gene3D" id="3.10.180.10">
    <property type="entry name" value="2,3-Dihydroxybiphenyl 1,2-Dioxygenase, domain 1"/>
    <property type="match status" value="1"/>
</dbReference>
<sequence length="125" mass="14010">MSSVSHGLKAVKVIALAVTDMARARHFYGEVLGLEQVSEHGEVRGYALGDLMLMLKDDWYGKPTAEPNPRLTILCDYAPDTEAFLRERNVTIADPVVPMEEYYLLGSFLDSEGNKLWFCSANERP</sequence>
<dbReference type="Proteomes" id="UP000663281">
    <property type="component" value="Chromosome"/>
</dbReference>
<organism evidence="2 3">
    <name type="scientific">Shewanella cyperi</name>
    <dbReference type="NCBI Taxonomy" id="2814292"/>
    <lineage>
        <taxon>Bacteria</taxon>
        <taxon>Pseudomonadati</taxon>
        <taxon>Pseudomonadota</taxon>
        <taxon>Gammaproteobacteria</taxon>
        <taxon>Alteromonadales</taxon>
        <taxon>Shewanellaceae</taxon>
        <taxon>Shewanella</taxon>
    </lineage>
</organism>
<dbReference type="InterPro" id="IPR029068">
    <property type="entry name" value="Glyas_Bleomycin-R_OHBP_Dase"/>
</dbReference>
<evidence type="ECO:0000313" key="2">
    <source>
        <dbReference type="EMBL" id="QSX31036.1"/>
    </source>
</evidence>
<accession>A0A975ALQ5</accession>
<gene>
    <name evidence="2" type="ORF">JYB88_05170</name>
</gene>
<dbReference type="InterPro" id="IPR004360">
    <property type="entry name" value="Glyas_Fos-R_dOase_dom"/>
</dbReference>
<evidence type="ECO:0000259" key="1">
    <source>
        <dbReference type="Pfam" id="PF00903"/>
    </source>
</evidence>
<proteinExistence type="predicted"/>
<name>A0A975ALQ5_9GAMM</name>
<evidence type="ECO:0000313" key="3">
    <source>
        <dbReference type="Proteomes" id="UP000663281"/>
    </source>
</evidence>
<dbReference type="CDD" id="cd06587">
    <property type="entry name" value="VOC"/>
    <property type="match status" value="1"/>
</dbReference>
<dbReference type="SUPFAM" id="SSF54593">
    <property type="entry name" value="Glyoxalase/Bleomycin resistance protein/Dihydroxybiphenyl dioxygenase"/>
    <property type="match status" value="1"/>
</dbReference>
<dbReference type="RefSeq" id="WP_207325709.1">
    <property type="nucleotide sequence ID" value="NZ_CP071504.1"/>
</dbReference>
<dbReference type="Pfam" id="PF00903">
    <property type="entry name" value="Glyoxalase"/>
    <property type="match status" value="1"/>
</dbReference>
<protein>
    <submittedName>
        <fullName evidence="2">VOC family protein</fullName>
    </submittedName>
</protein>
<dbReference type="AlphaFoldDB" id="A0A975ALQ5"/>
<feature type="domain" description="Glyoxalase/fosfomycin resistance/dioxygenase" evidence="1">
    <location>
        <begin position="13"/>
        <end position="118"/>
    </location>
</feature>